<evidence type="ECO:0000313" key="2">
    <source>
        <dbReference type="Proteomes" id="UP001385951"/>
    </source>
</evidence>
<evidence type="ECO:0000313" key="1">
    <source>
        <dbReference type="EMBL" id="KAK7688921.1"/>
    </source>
</evidence>
<reference evidence="1 2" key="1">
    <citation type="submission" date="2022-09" db="EMBL/GenBank/DDBJ databases">
        <authorList>
            <person name="Palmer J.M."/>
        </authorList>
    </citation>
    <scope>NUCLEOTIDE SEQUENCE [LARGE SCALE GENOMIC DNA]</scope>
    <source>
        <strain evidence="1 2">DSM 7382</strain>
    </source>
</reference>
<comment type="caution">
    <text evidence="1">The sequence shown here is derived from an EMBL/GenBank/DDBJ whole genome shotgun (WGS) entry which is preliminary data.</text>
</comment>
<dbReference type="AlphaFoldDB" id="A0AAW0GHJ5"/>
<gene>
    <name evidence="1" type="ORF">QCA50_007612</name>
</gene>
<sequence length="147" mass="16987">MQISTRYLSYITSHMDIHTATHFFTAMTRKFYTIYNKGTNLLGNHYWSFVDNTGGLGYHYSNANGSWYYKNTDGSRYYNDGKAVHSTSRSVLDSITAMRLQVECKQTSVNSVFYDLTNSNEYIFSGLKKLIWCNAVFGEEWVRESQG</sequence>
<dbReference type="Proteomes" id="UP001385951">
    <property type="component" value="Unassembled WGS sequence"/>
</dbReference>
<accession>A0AAW0GHJ5</accession>
<protein>
    <submittedName>
        <fullName evidence="1">Uncharacterized protein</fullName>
    </submittedName>
</protein>
<dbReference type="EMBL" id="JASBNA010000009">
    <property type="protein sequence ID" value="KAK7688921.1"/>
    <property type="molecule type" value="Genomic_DNA"/>
</dbReference>
<name>A0AAW0GHJ5_9APHY</name>
<proteinExistence type="predicted"/>
<keyword evidence="2" id="KW-1185">Reference proteome</keyword>
<organism evidence="1 2">
    <name type="scientific">Cerrena zonata</name>
    <dbReference type="NCBI Taxonomy" id="2478898"/>
    <lineage>
        <taxon>Eukaryota</taxon>
        <taxon>Fungi</taxon>
        <taxon>Dikarya</taxon>
        <taxon>Basidiomycota</taxon>
        <taxon>Agaricomycotina</taxon>
        <taxon>Agaricomycetes</taxon>
        <taxon>Polyporales</taxon>
        <taxon>Cerrenaceae</taxon>
        <taxon>Cerrena</taxon>
    </lineage>
</organism>